<reference evidence="2 3" key="1">
    <citation type="submission" date="2019-02" db="EMBL/GenBank/DDBJ databases">
        <title>Deep-cultivation of Planctomycetes and their phenomic and genomic characterization uncovers novel biology.</title>
        <authorList>
            <person name="Wiegand S."/>
            <person name="Jogler M."/>
            <person name="Boedeker C."/>
            <person name="Pinto D."/>
            <person name="Vollmers J."/>
            <person name="Rivas-Marin E."/>
            <person name="Kohn T."/>
            <person name="Peeters S.H."/>
            <person name="Heuer A."/>
            <person name="Rast P."/>
            <person name="Oberbeckmann S."/>
            <person name="Bunk B."/>
            <person name="Jeske O."/>
            <person name="Meyerdierks A."/>
            <person name="Storesund J.E."/>
            <person name="Kallscheuer N."/>
            <person name="Luecker S."/>
            <person name="Lage O.M."/>
            <person name="Pohl T."/>
            <person name="Merkel B.J."/>
            <person name="Hornburger P."/>
            <person name="Mueller R.-W."/>
            <person name="Bruemmer F."/>
            <person name="Labrenz M."/>
            <person name="Spormann A.M."/>
            <person name="Op Den Camp H."/>
            <person name="Overmann J."/>
            <person name="Amann R."/>
            <person name="Jetten M.S.M."/>
            <person name="Mascher T."/>
            <person name="Medema M.H."/>
            <person name="Devos D.P."/>
            <person name="Kaster A.-K."/>
            <person name="Ovreas L."/>
            <person name="Rohde M."/>
            <person name="Galperin M.Y."/>
            <person name="Jogler C."/>
        </authorList>
    </citation>
    <scope>NUCLEOTIDE SEQUENCE [LARGE SCALE GENOMIC DNA]</scope>
    <source>
        <strain evidence="2 3">Pla22</strain>
    </source>
</reference>
<proteinExistence type="predicted"/>
<dbReference type="AlphaFoldDB" id="A0A5C5WHG9"/>
<accession>A0A5C5WHG9</accession>
<keyword evidence="3" id="KW-1185">Reference proteome</keyword>
<sequence>MKSFETLPTPELVANQIDRARRERSLLRKLYRLCVEATEFRRDTESSTASHSDDPKNEGGERE</sequence>
<name>A0A5C5WHG9_9BACT</name>
<dbReference type="EMBL" id="SJPI01000003">
    <property type="protein sequence ID" value="TWT49242.1"/>
    <property type="molecule type" value="Genomic_DNA"/>
</dbReference>
<evidence type="ECO:0000256" key="1">
    <source>
        <dbReference type="SAM" id="MobiDB-lite"/>
    </source>
</evidence>
<comment type="caution">
    <text evidence="2">The sequence shown here is derived from an EMBL/GenBank/DDBJ whole genome shotgun (WGS) entry which is preliminary data.</text>
</comment>
<protein>
    <submittedName>
        <fullName evidence="2">Uncharacterized protein</fullName>
    </submittedName>
</protein>
<gene>
    <name evidence="2" type="ORF">Pla22_44340</name>
</gene>
<evidence type="ECO:0000313" key="2">
    <source>
        <dbReference type="EMBL" id="TWT49242.1"/>
    </source>
</evidence>
<dbReference type="Proteomes" id="UP000316598">
    <property type="component" value="Unassembled WGS sequence"/>
</dbReference>
<dbReference type="RefSeq" id="WP_146516787.1">
    <property type="nucleotide sequence ID" value="NZ_SJPI01000003.1"/>
</dbReference>
<evidence type="ECO:0000313" key="3">
    <source>
        <dbReference type="Proteomes" id="UP000316598"/>
    </source>
</evidence>
<organism evidence="2 3">
    <name type="scientific">Rubripirellula amarantea</name>
    <dbReference type="NCBI Taxonomy" id="2527999"/>
    <lineage>
        <taxon>Bacteria</taxon>
        <taxon>Pseudomonadati</taxon>
        <taxon>Planctomycetota</taxon>
        <taxon>Planctomycetia</taxon>
        <taxon>Pirellulales</taxon>
        <taxon>Pirellulaceae</taxon>
        <taxon>Rubripirellula</taxon>
    </lineage>
</organism>
<feature type="region of interest" description="Disordered" evidence="1">
    <location>
        <begin position="41"/>
        <end position="63"/>
    </location>
</feature>